<name>A0A418YVF1_9SPHN</name>
<dbReference type="InterPro" id="IPR036822">
    <property type="entry name" value="CutC-like_dom_sf"/>
</dbReference>
<gene>
    <name evidence="2" type="primary">cutC</name>
    <name evidence="3" type="ORF">D0Z70_06045</name>
</gene>
<evidence type="ECO:0000313" key="4">
    <source>
        <dbReference type="Proteomes" id="UP000283469"/>
    </source>
</evidence>
<keyword evidence="4" id="KW-1185">Reference proteome</keyword>
<dbReference type="Proteomes" id="UP000283469">
    <property type="component" value="Unassembled WGS sequence"/>
</dbReference>
<dbReference type="RefSeq" id="WP_119744551.1">
    <property type="nucleotide sequence ID" value="NZ_QVRA01000004.1"/>
</dbReference>
<comment type="similarity">
    <text evidence="1 2">Belongs to the CutC family.</text>
</comment>
<dbReference type="PANTHER" id="PTHR12598:SF0">
    <property type="entry name" value="COPPER HOMEOSTASIS PROTEIN CUTC HOMOLOG"/>
    <property type="match status" value="1"/>
</dbReference>
<dbReference type="EMBL" id="QVRA01000004">
    <property type="protein sequence ID" value="RJG56212.1"/>
    <property type="molecule type" value="Genomic_DNA"/>
</dbReference>
<dbReference type="InterPro" id="IPR005627">
    <property type="entry name" value="CutC-like"/>
</dbReference>
<accession>A0A418YVF1</accession>
<organism evidence="3 4">
    <name type="scientific">Sphingobium terrigena</name>
    <dbReference type="NCBI Taxonomy" id="2304063"/>
    <lineage>
        <taxon>Bacteria</taxon>
        <taxon>Pseudomonadati</taxon>
        <taxon>Pseudomonadota</taxon>
        <taxon>Alphaproteobacteria</taxon>
        <taxon>Sphingomonadales</taxon>
        <taxon>Sphingomonadaceae</taxon>
        <taxon>Sphingobium</taxon>
    </lineage>
</organism>
<dbReference type="Pfam" id="PF03932">
    <property type="entry name" value="CutC"/>
    <property type="match status" value="1"/>
</dbReference>
<comment type="subcellular location">
    <subcellularLocation>
        <location evidence="2">Cytoplasm</location>
    </subcellularLocation>
</comment>
<dbReference type="SUPFAM" id="SSF110395">
    <property type="entry name" value="CutC-like"/>
    <property type="match status" value="1"/>
</dbReference>
<dbReference type="GO" id="GO:0005737">
    <property type="term" value="C:cytoplasm"/>
    <property type="evidence" value="ECO:0007669"/>
    <property type="project" value="UniProtKB-SubCell"/>
</dbReference>
<sequence>MIRRKLEVCVETLADLYVALAGGADRIELCSALALGGLTPSAGLVAQAVDAVRQQGMSIRAMVRPRDGDFAYDVGDLATAQAEGLALIGQGVDGLVFGAARAGQLDYAALSDWTAAMRTVRPDIGLTLHRAIDLVDDPVAAVDQAVHLGFDHILTSGGATRAIDALPMIAAMQARAAGRIVIMPGAGVRAANVGAIIAATGVSTVHASASEDKEAVDVHALALGFARGNQRRTSLAQVRAIREAIDQ</sequence>
<proteinExistence type="inferred from homology"/>
<evidence type="ECO:0000256" key="2">
    <source>
        <dbReference type="HAMAP-Rule" id="MF_00795"/>
    </source>
</evidence>
<comment type="caution">
    <text evidence="2">Once thought to be involved in copper homeostasis, experiments in E.coli have shown this is not the case.</text>
</comment>
<keyword evidence="2" id="KW-0963">Cytoplasm</keyword>
<dbReference type="GO" id="GO:0005507">
    <property type="term" value="F:copper ion binding"/>
    <property type="evidence" value="ECO:0007669"/>
    <property type="project" value="TreeGrafter"/>
</dbReference>
<evidence type="ECO:0000256" key="1">
    <source>
        <dbReference type="ARBA" id="ARBA00007768"/>
    </source>
</evidence>
<dbReference type="AlphaFoldDB" id="A0A418YVF1"/>
<dbReference type="OrthoDB" id="9815677at2"/>
<protein>
    <recommendedName>
        <fullName evidence="2">PF03932 family protein CutC</fullName>
    </recommendedName>
</protein>
<evidence type="ECO:0000313" key="3">
    <source>
        <dbReference type="EMBL" id="RJG56212.1"/>
    </source>
</evidence>
<comment type="caution">
    <text evidence="3">The sequence shown here is derived from an EMBL/GenBank/DDBJ whole genome shotgun (WGS) entry which is preliminary data.</text>
</comment>
<dbReference type="HAMAP" id="MF_00795">
    <property type="entry name" value="CutC"/>
    <property type="match status" value="1"/>
</dbReference>
<reference evidence="3 4" key="1">
    <citation type="submission" date="2018-08" db="EMBL/GenBank/DDBJ databases">
        <title>Sphingobium sp. EO9.</title>
        <authorList>
            <person name="Park Y."/>
            <person name="Kim K.H."/>
            <person name="Jeon C.O."/>
        </authorList>
    </citation>
    <scope>NUCLEOTIDE SEQUENCE [LARGE SCALE GENOMIC DNA]</scope>
    <source>
        <strain evidence="3 4">EO9</strain>
    </source>
</reference>
<dbReference type="Gene3D" id="3.20.20.380">
    <property type="entry name" value="Copper homeostasis (CutC) domain"/>
    <property type="match status" value="1"/>
</dbReference>
<dbReference type="PANTHER" id="PTHR12598">
    <property type="entry name" value="COPPER HOMEOSTASIS PROTEIN CUTC"/>
    <property type="match status" value="1"/>
</dbReference>